<feature type="non-terminal residue" evidence="3">
    <location>
        <position position="1"/>
    </location>
</feature>
<feature type="non-terminal residue" evidence="3">
    <location>
        <position position="227"/>
    </location>
</feature>
<proteinExistence type="predicted"/>
<feature type="domain" description="SbsA Ig-like" evidence="2">
    <location>
        <begin position="9"/>
        <end position="95"/>
    </location>
</feature>
<name>A0A1J8P0W9_9GAMM</name>
<dbReference type="RefSeq" id="WP_198934608.1">
    <property type="nucleotide sequence ID" value="NZ_MIQH01000859.1"/>
</dbReference>
<sequence length="227" mass="24397">TQVNAILNSESDLTISFNENIKTQGGNVEIWNANSKVETIAISNSDINGNILTINPTNDLPEGSFYLKMASGVITDMAGNDAAAITKDNNQWAFEVKALSTSINLTGVSSTDTYINASEKSNAVLSGDLIGVQATVDKIEFYTVTANDVLTLVPDLTITNVVVNSNKHWSQNLSNIEFVDGVTYKARIYLKSGNTEINQYSDAVTFDTSPATLTINAVSTDDKINLS</sequence>
<organism evidence="3 4">
    <name type="scientific">Bathymodiolus thermophilus thioautotrophic gill symbiont</name>
    <dbReference type="NCBI Taxonomy" id="2360"/>
    <lineage>
        <taxon>Bacteria</taxon>
        <taxon>Pseudomonadati</taxon>
        <taxon>Pseudomonadota</taxon>
        <taxon>Gammaproteobacteria</taxon>
        <taxon>sulfur-oxidizing symbionts</taxon>
    </lineage>
</organism>
<reference evidence="4" key="1">
    <citation type="submission" date="2016-09" db="EMBL/GenBank/DDBJ databases">
        <title>Genome Sequence of Bathymodiolus thermophilus sulfur-oxidizing gill endosymbiont.</title>
        <authorList>
            <person name="Ponnudurai R."/>
            <person name="Kleiner M."/>
            <person name="Sayavedra L."/>
            <person name="Thuermer A."/>
            <person name="Felbeck H."/>
            <person name="Schlueter R."/>
            <person name="Schweder T."/>
            <person name="Markert S."/>
        </authorList>
    </citation>
    <scope>NUCLEOTIDE SEQUENCE [LARGE SCALE GENOMIC DNA]</scope>
    <source>
        <strain evidence="4">BAT/CrabSpa'14</strain>
    </source>
</reference>
<keyword evidence="1" id="KW-0732">Signal</keyword>
<dbReference type="Pfam" id="PF13205">
    <property type="entry name" value="Big_5"/>
    <property type="match status" value="1"/>
</dbReference>
<evidence type="ECO:0000256" key="1">
    <source>
        <dbReference type="ARBA" id="ARBA00022729"/>
    </source>
</evidence>
<comment type="caution">
    <text evidence="3">The sequence shown here is derived from an EMBL/GenBank/DDBJ whole genome shotgun (WGS) entry which is preliminary data.</text>
</comment>
<dbReference type="InterPro" id="IPR032812">
    <property type="entry name" value="SbsA_Ig"/>
</dbReference>
<evidence type="ECO:0000313" key="4">
    <source>
        <dbReference type="Proteomes" id="UP000182798"/>
    </source>
</evidence>
<evidence type="ECO:0000313" key="3">
    <source>
        <dbReference type="EMBL" id="OJA03254.1"/>
    </source>
</evidence>
<dbReference type="AlphaFoldDB" id="A0A1J8P0W9"/>
<protein>
    <recommendedName>
        <fullName evidence="2">SbsA Ig-like domain-containing protein</fullName>
    </recommendedName>
</protein>
<gene>
    <name evidence="3" type="ORF">BGC33_02560</name>
</gene>
<dbReference type="Proteomes" id="UP000182798">
    <property type="component" value="Unassembled WGS sequence"/>
</dbReference>
<dbReference type="EMBL" id="MIQH01000859">
    <property type="protein sequence ID" value="OJA03254.1"/>
    <property type="molecule type" value="Genomic_DNA"/>
</dbReference>
<evidence type="ECO:0000259" key="2">
    <source>
        <dbReference type="Pfam" id="PF13205"/>
    </source>
</evidence>
<accession>A0A1J8P0W9</accession>